<dbReference type="PIRSF" id="PIRSF001549">
    <property type="entry name" value="His-tRNA_synth"/>
    <property type="match status" value="1"/>
</dbReference>
<gene>
    <name evidence="7" type="ORF">MNBD_ACTINO01-1078</name>
</gene>
<dbReference type="SUPFAM" id="SSF52954">
    <property type="entry name" value="Class II aaRS ABD-related"/>
    <property type="match status" value="1"/>
</dbReference>
<dbReference type="GO" id="GO:0006427">
    <property type="term" value="P:histidyl-tRNA aminoacylation"/>
    <property type="evidence" value="ECO:0007669"/>
    <property type="project" value="InterPro"/>
</dbReference>
<dbReference type="SUPFAM" id="SSF55681">
    <property type="entry name" value="Class II aaRS and biotin synthetases"/>
    <property type="match status" value="1"/>
</dbReference>
<dbReference type="GO" id="GO:0005737">
    <property type="term" value="C:cytoplasm"/>
    <property type="evidence" value="ECO:0007669"/>
    <property type="project" value="InterPro"/>
</dbReference>
<feature type="domain" description="Aminoacyl-transfer RNA synthetases class-II family profile" evidence="6">
    <location>
        <begin position="31"/>
        <end position="311"/>
    </location>
</feature>
<evidence type="ECO:0000313" key="7">
    <source>
        <dbReference type="EMBL" id="VAV96090.1"/>
    </source>
</evidence>
<dbReference type="Gene3D" id="3.30.930.10">
    <property type="entry name" value="Bira Bifunctional Protein, Domain 2"/>
    <property type="match status" value="1"/>
</dbReference>
<dbReference type="InterPro" id="IPR006195">
    <property type="entry name" value="aa-tRNA-synth_II"/>
</dbReference>
<dbReference type="PANTHER" id="PTHR43707:SF1">
    <property type="entry name" value="HISTIDINE--TRNA LIGASE, MITOCHONDRIAL-RELATED"/>
    <property type="match status" value="1"/>
</dbReference>
<dbReference type="InterPro" id="IPR041715">
    <property type="entry name" value="HisRS-like_core"/>
</dbReference>
<dbReference type="EMBL" id="UOEI01000168">
    <property type="protein sequence ID" value="VAV96090.1"/>
    <property type="molecule type" value="Genomic_DNA"/>
</dbReference>
<evidence type="ECO:0000256" key="2">
    <source>
        <dbReference type="ARBA" id="ARBA00012815"/>
    </source>
</evidence>
<comment type="similarity">
    <text evidence="1">Belongs to the class-II aminoacyl-tRNA synthetase family.</text>
</comment>
<dbReference type="AlphaFoldDB" id="A0A3B0RRN5"/>
<dbReference type="EC" id="6.1.1.21" evidence="2"/>
<evidence type="ECO:0000256" key="3">
    <source>
        <dbReference type="ARBA" id="ARBA00022741"/>
    </source>
</evidence>
<dbReference type="InterPro" id="IPR015807">
    <property type="entry name" value="His-tRNA-ligase"/>
</dbReference>
<dbReference type="HAMAP" id="MF_00127">
    <property type="entry name" value="His_tRNA_synth"/>
    <property type="match status" value="1"/>
</dbReference>
<dbReference type="PROSITE" id="PS50862">
    <property type="entry name" value="AA_TRNA_LIGASE_II"/>
    <property type="match status" value="1"/>
</dbReference>
<dbReference type="NCBIfam" id="TIGR00442">
    <property type="entry name" value="hisS"/>
    <property type="match status" value="1"/>
</dbReference>
<keyword evidence="3" id="KW-0547">Nucleotide-binding</keyword>
<dbReference type="GO" id="GO:0005524">
    <property type="term" value="F:ATP binding"/>
    <property type="evidence" value="ECO:0007669"/>
    <property type="project" value="InterPro"/>
</dbReference>
<dbReference type="InterPro" id="IPR045864">
    <property type="entry name" value="aa-tRNA-synth_II/BPL/LPL"/>
</dbReference>
<accession>A0A3B0RRN5</accession>
<dbReference type="Pfam" id="PF03129">
    <property type="entry name" value="HGTP_anticodon"/>
    <property type="match status" value="1"/>
</dbReference>
<reference evidence="7" key="1">
    <citation type="submission" date="2018-06" db="EMBL/GenBank/DDBJ databases">
        <authorList>
            <person name="Zhirakovskaya E."/>
        </authorList>
    </citation>
    <scope>NUCLEOTIDE SEQUENCE</scope>
</reference>
<evidence type="ECO:0000259" key="6">
    <source>
        <dbReference type="PROSITE" id="PS50862"/>
    </source>
</evidence>
<keyword evidence="7" id="KW-0030">Aminoacyl-tRNA synthetase</keyword>
<dbReference type="CDD" id="cd00773">
    <property type="entry name" value="HisRS-like_core"/>
    <property type="match status" value="1"/>
</dbReference>
<proteinExistence type="inferred from homology"/>
<evidence type="ECO:0000256" key="4">
    <source>
        <dbReference type="ARBA" id="ARBA00030619"/>
    </source>
</evidence>
<evidence type="ECO:0000256" key="1">
    <source>
        <dbReference type="ARBA" id="ARBA00008226"/>
    </source>
</evidence>
<comment type="catalytic activity">
    <reaction evidence="5">
        <text>tRNA(His) + L-histidine + ATP = L-histidyl-tRNA(His) + AMP + diphosphate + H(+)</text>
        <dbReference type="Rhea" id="RHEA:17313"/>
        <dbReference type="Rhea" id="RHEA-COMP:9665"/>
        <dbReference type="Rhea" id="RHEA-COMP:9689"/>
        <dbReference type="ChEBI" id="CHEBI:15378"/>
        <dbReference type="ChEBI" id="CHEBI:30616"/>
        <dbReference type="ChEBI" id="CHEBI:33019"/>
        <dbReference type="ChEBI" id="CHEBI:57595"/>
        <dbReference type="ChEBI" id="CHEBI:78442"/>
        <dbReference type="ChEBI" id="CHEBI:78527"/>
        <dbReference type="ChEBI" id="CHEBI:456215"/>
        <dbReference type="EC" id="6.1.1.21"/>
    </reaction>
</comment>
<organism evidence="7">
    <name type="scientific">hydrothermal vent metagenome</name>
    <dbReference type="NCBI Taxonomy" id="652676"/>
    <lineage>
        <taxon>unclassified sequences</taxon>
        <taxon>metagenomes</taxon>
        <taxon>ecological metagenomes</taxon>
    </lineage>
</organism>
<dbReference type="Pfam" id="PF13393">
    <property type="entry name" value="tRNA-synt_His"/>
    <property type="match status" value="1"/>
</dbReference>
<evidence type="ECO:0000256" key="5">
    <source>
        <dbReference type="ARBA" id="ARBA00047639"/>
    </source>
</evidence>
<dbReference type="InterPro" id="IPR036621">
    <property type="entry name" value="Anticodon-bd_dom_sf"/>
</dbReference>
<sequence>MTMFRAPKGTIDVLPPDSRRWREAHRIFDELAERFGYGLVLTPMFEDTEVFARGVGGDTEVVEKQMYTFTDKGGRSVTLRPEATASVVRAAIQAGGVQGRLKASYWGPMFRYERPQKGRLRQFYQGGVEYLGSAAPEADIEVIEFGYRYLEQMNVPDVEVRLNSIGDPDDRARYREEIRAFLHEHYEELSEDAKRRVDSNPMRVLDSKVDAEIVAGAPKPDEFLGGEASEHFAAVREGLESLEIPYTLDPSLVRGLDYYNRTVWEYVPTRYDAAQSSVGGGGRYDGLFELLGGKPTPAVGLAMGVDRILLASTGMADRPLLDAFVVLVDESRREDARRLVSQLRNASLRVDMTDVRRSVKAQFKEADRRSASVALVIGDEWAVGRVSAKDLASGEQSEIETKEIIAWLQAR</sequence>
<dbReference type="GO" id="GO:0004821">
    <property type="term" value="F:histidine-tRNA ligase activity"/>
    <property type="evidence" value="ECO:0007669"/>
    <property type="project" value="UniProtKB-EC"/>
</dbReference>
<name>A0A3B0RRN5_9ZZZZ</name>
<dbReference type="PANTHER" id="PTHR43707">
    <property type="entry name" value="HISTIDYL-TRNA SYNTHETASE"/>
    <property type="match status" value="1"/>
</dbReference>
<dbReference type="InterPro" id="IPR004516">
    <property type="entry name" value="HisRS/HisZ"/>
</dbReference>
<keyword evidence="7" id="KW-0436">Ligase</keyword>
<protein>
    <recommendedName>
        <fullName evidence="2">histidine--tRNA ligase</fullName>
        <ecNumber evidence="2">6.1.1.21</ecNumber>
    </recommendedName>
    <alternativeName>
        <fullName evidence="4">Histidyl-tRNA synthetase</fullName>
    </alternativeName>
</protein>
<dbReference type="Gene3D" id="3.40.50.800">
    <property type="entry name" value="Anticodon-binding domain"/>
    <property type="match status" value="1"/>
</dbReference>
<dbReference type="InterPro" id="IPR004154">
    <property type="entry name" value="Anticodon-bd"/>
</dbReference>